<evidence type="ECO:0000256" key="7">
    <source>
        <dbReference type="HAMAP-Rule" id="MF_00229"/>
    </source>
</evidence>
<dbReference type="GO" id="GO:0009800">
    <property type="term" value="P:cinnamic acid biosynthetic process"/>
    <property type="evidence" value="ECO:0007669"/>
    <property type="project" value="UniProtKB-ARBA"/>
</dbReference>
<evidence type="ECO:0000256" key="4">
    <source>
        <dbReference type="ARBA" id="ARBA00022808"/>
    </source>
</evidence>
<evidence type="ECO:0000256" key="9">
    <source>
        <dbReference type="RuleBase" id="RU004479"/>
    </source>
</evidence>
<dbReference type="Pfam" id="PF00221">
    <property type="entry name" value="Lyase_aromatic"/>
    <property type="match status" value="1"/>
</dbReference>
<evidence type="ECO:0000313" key="12">
    <source>
        <dbReference type="Proteomes" id="UP000199323"/>
    </source>
</evidence>
<dbReference type="PROSITE" id="PS00488">
    <property type="entry name" value="PAL_HISTIDASE"/>
    <property type="match status" value="1"/>
</dbReference>
<evidence type="ECO:0000256" key="8">
    <source>
        <dbReference type="RuleBase" id="RU003954"/>
    </source>
</evidence>
<evidence type="ECO:0000256" key="1">
    <source>
        <dbReference type="ARBA" id="ARBA00005113"/>
    </source>
</evidence>
<dbReference type="FunFam" id="1.20.200.10:FF:000012">
    <property type="entry name" value="Tyrosine ammonia-lyase"/>
    <property type="match status" value="1"/>
</dbReference>
<dbReference type="EMBL" id="FONG01000030">
    <property type="protein sequence ID" value="SFF80855.1"/>
    <property type="molecule type" value="Genomic_DNA"/>
</dbReference>
<dbReference type="GO" id="GO:0019557">
    <property type="term" value="P:L-histidine catabolic process to glutamate and formate"/>
    <property type="evidence" value="ECO:0007669"/>
    <property type="project" value="UniProtKB-UniPathway"/>
</dbReference>
<dbReference type="Proteomes" id="UP000199323">
    <property type="component" value="Unassembled WGS sequence"/>
</dbReference>
<dbReference type="FunFam" id="1.10.275.10:FF:000005">
    <property type="entry name" value="Histidine ammonia-lyase"/>
    <property type="match status" value="1"/>
</dbReference>
<keyword evidence="12" id="KW-1185">Reference proteome</keyword>
<gene>
    <name evidence="7" type="primary">hutH</name>
    <name evidence="11" type="ORF">SAMN05216251_13011</name>
</gene>
<dbReference type="GO" id="GO:0045548">
    <property type="term" value="F:phenylalanine ammonia-lyase activity"/>
    <property type="evidence" value="ECO:0007669"/>
    <property type="project" value="UniProtKB-ARBA"/>
</dbReference>
<dbReference type="EC" id="4.3.1.3" evidence="3 7"/>
<evidence type="ECO:0000256" key="3">
    <source>
        <dbReference type="ARBA" id="ARBA00012994"/>
    </source>
</evidence>
<comment type="similarity">
    <text evidence="2 7 8">Belongs to the PAL/histidase family.</text>
</comment>
<protein>
    <recommendedName>
        <fullName evidence="3 7">Histidine ammonia-lyase</fullName>
        <shortName evidence="7">Histidase</shortName>
        <ecNumber evidence="3 7">4.3.1.3</ecNumber>
    </recommendedName>
</protein>
<comment type="pathway">
    <text evidence="1 7 9">Amino-acid degradation; L-histidine degradation into L-glutamate; N-formimidoyl-L-glutamate from L-histidine: step 1/3.</text>
</comment>
<comment type="subcellular location">
    <subcellularLocation>
        <location evidence="7 10">Cytoplasm</location>
    </subcellularLocation>
</comment>
<reference evidence="11 12" key="1">
    <citation type="submission" date="2016-10" db="EMBL/GenBank/DDBJ databases">
        <authorList>
            <person name="de Groot N.N."/>
        </authorList>
    </citation>
    <scope>NUCLEOTIDE SEQUENCE [LARGE SCALE GENOMIC DNA]</scope>
    <source>
        <strain evidence="11 12">CGMCC 4.3510</strain>
    </source>
</reference>
<dbReference type="GO" id="GO:0004397">
    <property type="term" value="F:histidine ammonia-lyase activity"/>
    <property type="evidence" value="ECO:0007669"/>
    <property type="project" value="UniProtKB-UniRule"/>
</dbReference>
<evidence type="ECO:0000256" key="10">
    <source>
        <dbReference type="RuleBase" id="RU004480"/>
    </source>
</evidence>
<keyword evidence="7" id="KW-0963">Cytoplasm</keyword>
<sequence length="517" mass="53732">MNMHNVVLGADGALADDVLAVARGGARVELAPEALAGIGRAREVIDALAAKPEPVYGVSTGFGALAVRHISPELRAQLQRSLVRSHAAGMGPAVEREVVRGLMFLRLKTLASGRTGVRPVVARTMAALLNAGITPVVHEYGSLGCSGDLAPLAHCAQVLMGEGEAEGPDGTVRPAAELLAEHGIEPVVLREKEGLALINGTDGMLGMLVMACADLARLFTAADITAALTLEALLGTDRVLAPELHAIRPHPGQAASAENMRRVLEGSGLTGHHQDDAPRVQDAYSIRCAPQVAGAGRDTLAHARLVADRELAAAVDNPVVLEDGRVESNGNFHGAPVAYVLDFLAIAAADLGSIAERRTDRLLDKNRSHGLPPFLADDPGLDSGLMIAQYTQAALVSELKRLAVPASVDSIPSSAMQEDHVSMGWSAARKLRTAVDNLTRIIAVELYAATRALEIRTAGGALRPAPASAAVLAAVRDAGVPGAGPDRFLSPDLEAAYRFVRDGGLTRAAESVTGPLA</sequence>
<dbReference type="HAMAP" id="MF_00229">
    <property type="entry name" value="His_ammonia_lyase"/>
    <property type="match status" value="1"/>
</dbReference>
<dbReference type="InterPro" id="IPR024083">
    <property type="entry name" value="Fumarase/histidase_N"/>
</dbReference>
<comment type="PTM">
    <text evidence="7">Contains an active site 4-methylidene-imidazol-5-one (MIO), which is formed autocatalytically by cyclization and dehydration of residues Cys-Ser-Gly.</text>
</comment>
<keyword evidence="4 7" id="KW-0369">Histidine metabolism</keyword>
<dbReference type="Gene3D" id="1.10.275.10">
    <property type="entry name" value="Fumarase/aspartase (N-terminal domain)"/>
    <property type="match status" value="1"/>
</dbReference>
<organism evidence="11 12">
    <name type="scientific">Actinacidiphila alni</name>
    <dbReference type="NCBI Taxonomy" id="380248"/>
    <lineage>
        <taxon>Bacteria</taxon>
        <taxon>Bacillati</taxon>
        <taxon>Actinomycetota</taxon>
        <taxon>Actinomycetes</taxon>
        <taxon>Kitasatosporales</taxon>
        <taxon>Streptomycetaceae</taxon>
        <taxon>Actinacidiphila</taxon>
    </lineage>
</organism>
<dbReference type="InterPro" id="IPR008948">
    <property type="entry name" value="L-Aspartase-like"/>
</dbReference>
<dbReference type="STRING" id="380248.SAMN05216251_13011"/>
<dbReference type="Gene3D" id="1.20.200.10">
    <property type="entry name" value="Fumarase/aspartase (Central domain)"/>
    <property type="match status" value="1"/>
</dbReference>
<name>A0A1I2LNL2_9ACTN</name>
<proteinExistence type="inferred from homology"/>
<dbReference type="UniPathway" id="UPA00379">
    <property type="reaction ID" value="UER00549"/>
</dbReference>
<dbReference type="GO" id="GO:0019556">
    <property type="term" value="P:L-histidine catabolic process to glutamate and formamide"/>
    <property type="evidence" value="ECO:0007669"/>
    <property type="project" value="UniProtKB-UniPathway"/>
</dbReference>
<dbReference type="AlphaFoldDB" id="A0A1I2LNL2"/>
<evidence type="ECO:0000256" key="5">
    <source>
        <dbReference type="ARBA" id="ARBA00023239"/>
    </source>
</evidence>
<dbReference type="NCBIfam" id="NF006871">
    <property type="entry name" value="PRK09367.1"/>
    <property type="match status" value="1"/>
</dbReference>
<feature type="modified residue" description="2,3-didehydroalanine (Ser)" evidence="7">
    <location>
        <position position="146"/>
    </location>
</feature>
<evidence type="ECO:0000313" key="11">
    <source>
        <dbReference type="EMBL" id="SFF80855.1"/>
    </source>
</evidence>
<dbReference type="InterPro" id="IPR005921">
    <property type="entry name" value="HutH"/>
</dbReference>
<dbReference type="CDD" id="cd00332">
    <property type="entry name" value="PAL-HAL"/>
    <property type="match status" value="1"/>
</dbReference>
<dbReference type="GO" id="GO:0051289">
    <property type="term" value="P:protein homotetramerization"/>
    <property type="evidence" value="ECO:0007669"/>
    <property type="project" value="UniProtKB-ARBA"/>
</dbReference>
<keyword evidence="5 7" id="KW-0456">Lyase</keyword>
<dbReference type="InterPro" id="IPR001106">
    <property type="entry name" value="Aromatic_Lyase"/>
</dbReference>
<accession>A0A1I2LNL2</accession>
<evidence type="ECO:0000256" key="2">
    <source>
        <dbReference type="ARBA" id="ARBA00007238"/>
    </source>
</evidence>
<evidence type="ECO:0000256" key="6">
    <source>
        <dbReference type="ARBA" id="ARBA00049269"/>
    </source>
</evidence>
<comment type="catalytic activity">
    <reaction evidence="6 7 9">
        <text>L-histidine = trans-urocanate + NH4(+)</text>
        <dbReference type="Rhea" id="RHEA:21232"/>
        <dbReference type="ChEBI" id="CHEBI:17771"/>
        <dbReference type="ChEBI" id="CHEBI:28938"/>
        <dbReference type="ChEBI" id="CHEBI:57595"/>
        <dbReference type="EC" id="4.3.1.3"/>
    </reaction>
</comment>
<dbReference type="GO" id="GO:0005737">
    <property type="term" value="C:cytoplasm"/>
    <property type="evidence" value="ECO:0007669"/>
    <property type="project" value="UniProtKB-SubCell"/>
</dbReference>
<dbReference type="PANTHER" id="PTHR10362">
    <property type="entry name" value="HISTIDINE AMMONIA-LYASE"/>
    <property type="match status" value="1"/>
</dbReference>
<dbReference type="InterPro" id="IPR022313">
    <property type="entry name" value="Phe/His_NH3-lyase_AS"/>
</dbReference>
<dbReference type="NCBIfam" id="TIGR01225">
    <property type="entry name" value="hutH"/>
    <property type="match status" value="1"/>
</dbReference>
<feature type="cross-link" description="5-imidazolinone (Ala-Gly)" evidence="7">
    <location>
        <begin position="145"/>
        <end position="147"/>
    </location>
</feature>
<dbReference type="SUPFAM" id="SSF48557">
    <property type="entry name" value="L-aspartase-like"/>
    <property type="match status" value="1"/>
</dbReference>